<proteinExistence type="predicted"/>
<reference evidence="1 2" key="1">
    <citation type="submission" date="2020-07" db="EMBL/GenBank/DDBJ databases">
        <title>Genomic Encyclopedia of Type Strains, Phase IV (KMG-IV): sequencing the most valuable type-strain genomes for metagenomic binning, comparative biology and taxonomic classification.</title>
        <authorList>
            <person name="Goeker M."/>
        </authorList>
    </citation>
    <scope>NUCLEOTIDE SEQUENCE [LARGE SCALE GENOMIC DNA]</scope>
    <source>
        <strain evidence="1 2">DSM 25220</strain>
    </source>
</reference>
<sequence>MLHRINAMGVRPLAIHRGDVMEVRPLLLKWGVFGTIKQLDPSLYRRASFLFTLRCKAMNLCMWIHMILRGRVI</sequence>
<dbReference type="AlphaFoldDB" id="A0A7V9YXP0"/>
<gene>
    <name evidence="1" type="ORF">HNQ85_000420</name>
</gene>
<comment type="caution">
    <text evidence="1">The sequence shown here is derived from an EMBL/GenBank/DDBJ whole genome shotgun (WGS) entry which is preliminary data.</text>
</comment>
<name>A0A7V9YXP0_9BACL</name>
<keyword evidence="2" id="KW-1185">Reference proteome</keyword>
<evidence type="ECO:0000313" key="2">
    <source>
        <dbReference type="Proteomes" id="UP000580891"/>
    </source>
</evidence>
<accession>A0A7V9YXP0</accession>
<organism evidence="1 2">
    <name type="scientific">[Anoxybacillus] calidus</name>
    <dbReference type="NCBI Taxonomy" id="575178"/>
    <lineage>
        <taxon>Bacteria</taxon>
        <taxon>Bacillati</taxon>
        <taxon>Bacillota</taxon>
        <taxon>Bacilli</taxon>
        <taxon>Bacillales</taxon>
        <taxon>Anoxybacillaceae</taxon>
        <taxon>Paranoxybacillus</taxon>
    </lineage>
</organism>
<evidence type="ECO:0000313" key="1">
    <source>
        <dbReference type="EMBL" id="MBA2870162.1"/>
    </source>
</evidence>
<dbReference type="Proteomes" id="UP000580891">
    <property type="component" value="Unassembled WGS sequence"/>
</dbReference>
<protein>
    <submittedName>
        <fullName evidence="1">Uncharacterized protein</fullName>
    </submittedName>
</protein>
<dbReference type="EMBL" id="JACDUU010000001">
    <property type="protein sequence ID" value="MBA2870162.1"/>
    <property type="molecule type" value="Genomic_DNA"/>
</dbReference>